<proteinExistence type="inferred from homology"/>
<feature type="chain" id="PRO_5041262740" evidence="7">
    <location>
        <begin position="31"/>
        <end position="99"/>
    </location>
</feature>
<dbReference type="AlphaFoldDB" id="A0AA35Z3Q2"/>
<reference evidence="8" key="1">
    <citation type="submission" date="2023-04" db="EMBL/GenBank/DDBJ databases">
        <authorList>
            <person name="Vijverberg K."/>
            <person name="Xiong W."/>
            <person name="Schranz E."/>
        </authorList>
    </citation>
    <scope>NUCLEOTIDE SEQUENCE</scope>
</reference>
<dbReference type="Proteomes" id="UP001177003">
    <property type="component" value="Chromosome 5"/>
</dbReference>
<feature type="region of interest" description="Disordered" evidence="6">
    <location>
        <begin position="77"/>
        <end position="99"/>
    </location>
</feature>
<evidence type="ECO:0000256" key="6">
    <source>
        <dbReference type="SAM" id="MobiDB-lite"/>
    </source>
</evidence>
<name>A0AA35Z3Q2_LACSI</name>
<dbReference type="InterPro" id="IPR044962">
    <property type="entry name" value="CLV3/ESR"/>
</dbReference>
<evidence type="ECO:0000256" key="2">
    <source>
        <dbReference type="ARBA" id="ARBA00005416"/>
    </source>
</evidence>
<evidence type="ECO:0000256" key="1">
    <source>
        <dbReference type="ARBA" id="ARBA00004613"/>
    </source>
</evidence>
<keyword evidence="3" id="KW-0964">Secreted</keyword>
<protein>
    <submittedName>
        <fullName evidence="8">Uncharacterized protein</fullName>
    </submittedName>
</protein>
<dbReference type="GO" id="GO:0005576">
    <property type="term" value="C:extracellular region"/>
    <property type="evidence" value="ECO:0007669"/>
    <property type="project" value="UniProtKB-SubCell"/>
</dbReference>
<evidence type="ECO:0000313" key="9">
    <source>
        <dbReference type="Proteomes" id="UP001177003"/>
    </source>
</evidence>
<feature type="signal peptide" evidence="7">
    <location>
        <begin position="1"/>
        <end position="30"/>
    </location>
</feature>
<comment type="subcellular location">
    <subcellularLocation>
        <location evidence="1">Secreted</location>
    </subcellularLocation>
</comment>
<comment type="similarity">
    <text evidence="2">Belongs to the CLV3/ESR signal peptide family.</text>
</comment>
<organism evidence="8 9">
    <name type="scientific">Lactuca saligna</name>
    <name type="common">Willowleaf lettuce</name>
    <dbReference type="NCBI Taxonomy" id="75948"/>
    <lineage>
        <taxon>Eukaryota</taxon>
        <taxon>Viridiplantae</taxon>
        <taxon>Streptophyta</taxon>
        <taxon>Embryophyta</taxon>
        <taxon>Tracheophyta</taxon>
        <taxon>Spermatophyta</taxon>
        <taxon>Magnoliopsida</taxon>
        <taxon>eudicotyledons</taxon>
        <taxon>Gunneridae</taxon>
        <taxon>Pentapetalae</taxon>
        <taxon>asterids</taxon>
        <taxon>campanulids</taxon>
        <taxon>Asterales</taxon>
        <taxon>Asteraceae</taxon>
        <taxon>Cichorioideae</taxon>
        <taxon>Cichorieae</taxon>
        <taxon>Lactucinae</taxon>
        <taxon>Lactuca</taxon>
    </lineage>
</organism>
<dbReference type="GO" id="GO:0030154">
    <property type="term" value="P:cell differentiation"/>
    <property type="evidence" value="ECO:0007669"/>
    <property type="project" value="UniProtKB-KW"/>
</dbReference>
<accession>A0AA35Z3Q2</accession>
<keyword evidence="5" id="KW-0221">Differentiation</keyword>
<evidence type="ECO:0000256" key="5">
    <source>
        <dbReference type="ARBA" id="ARBA00022782"/>
    </source>
</evidence>
<sequence length="99" mass="10919">MAFALKSLSLSFVLLLGLILLLQLYDGLNGAETTFSSVAALKKFNNRKLLVVNDLQAKEAIFKIQGKKEEEEGWELRAAPLGPDPLHHHGADPKKPRTP</sequence>
<dbReference type="PANTHER" id="PTHR36349:SF2">
    <property type="entry name" value="PROTEIN CLAVATA 3"/>
    <property type="match status" value="1"/>
</dbReference>
<evidence type="ECO:0000256" key="7">
    <source>
        <dbReference type="SAM" id="SignalP"/>
    </source>
</evidence>
<feature type="compositionally biased region" description="Basic and acidic residues" evidence="6">
    <location>
        <begin position="85"/>
        <end position="99"/>
    </location>
</feature>
<dbReference type="EMBL" id="OX465081">
    <property type="protein sequence ID" value="CAI9285078.1"/>
    <property type="molecule type" value="Genomic_DNA"/>
</dbReference>
<keyword evidence="9" id="KW-1185">Reference proteome</keyword>
<keyword evidence="4 7" id="KW-0732">Signal</keyword>
<evidence type="ECO:0000256" key="3">
    <source>
        <dbReference type="ARBA" id="ARBA00022525"/>
    </source>
</evidence>
<dbReference type="PANTHER" id="PTHR36349">
    <property type="entry name" value="PROTEIN CLAVATA 3"/>
    <property type="match status" value="1"/>
</dbReference>
<gene>
    <name evidence="8" type="ORF">LSALG_LOCUS24565</name>
</gene>
<dbReference type="GO" id="GO:0033612">
    <property type="term" value="F:receptor serine/threonine kinase binding"/>
    <property type="evidence" value="ECO:0007669"/>
    <property type="project" value="InterPro"/>
</dbReference>
<evidence type="ECO:0000313" key="8">
    <source>
        <dbReference type="EMBL" id="CAI9285078.1"/>
    </source>
</evidence>
<evidence type="ECO:0000256" key="4">
    <source>
        <dbReference type="ARBA" id="ARBA00022729"/>
    </source>
</evidence>